<evidence type="ECO:0000313" key="2">
    <source>
        <dbReference type="Proteomes" id="UP000249915"/>
    </source>
</evidence>
<name>A0A2V4ARM7_9PSEU</name>
<dbReference type="AlphaFoldDB" id="A0A2V4ARM7"/>
<evidence type="ECO:0000313" key="1">
    <source>
        <dbReference type="EMBL" id="PXY22181.1"/>
    </source>
</evidence>
<reference evidence="1 2" key="1">
    <citation type="submission" date="2016-07" db="EMBL/GenBank/DDBJ databases">
        <title>Draft genome sequence of Prauserella muralis DSM 45305, isolated from a mould-covered wall in an indoor environment.</title>
        <authorList>
            <person name="Ruckert C."/>
            <person name="Albersmeier A."/>
            <person name="Jiang C.-L."/>
            <person name="Jiang Y."/>
            <person name="Kalinowski J."/>
            <person name="Schneider O."/>
            <person name="Winkler A."/>
            <person name="Zotchev S.B."/>
        </authorList>
    </citation>
    <scope>NUCLEOTIDE SEQUENCE [LARGE SCALE GENOMIC DNA]</scope>
    <source>
        <strain evidence="1 2">DSM 45305</strain>
    </source>
</reference>
<proteinExistence type="predicted"/>
<organism evidence="1 2">
    <name type="scientific">Prauserella muralis</name>
    <dbReference type="NCBI Taxonomy" id="588067"/>
    <lineage>
        <taxon>Bacteria</taxon>
        <taxon>Bacillati</taxon>
        <taxon>Actinomycetota</taxon>
        <taxon>Actinomycetes</taxon>
        <taxon>Pseudonocardiales</taxon>
        <taxon>Pseudonocardiaceae</taxon>
        <taxon>Prauserella</taxon>
    </lineage>
</organism>
<dbReference type="OrthoDB" id="4868427at2"/>
<dbReference type="Pfam" id="PF19545">
    <property type="entry name" value="DUF6069"/>
    <property type="match status" value="1"/>
</dbReference>
<comment type="caution">
    <text evidence="1">The sequence shown here is derived from an EMBL/GenBank/DDBJ whole genome shotgun (WGS) entry which is preliminary data.</text>
</comment>
<dbReference type="EMBL" id="MASW01000005">
    <property type="protein sequence ID" value="PXY22181.1"/>
    <property type="molecule type" value="Genomic_DNA"/>
</dbReference>
<sequence>MKTEVNARRLWAGGAASACVAALVAVVGILIARGIAHVAVLAPRGEGVWVGANTITYALGAAGVALLATAVLHVLLVTAPRPRLFYGWIMVLFTAIAIVLPLSLSYDLGARVATALINLAIGFAIVVTLEGVARAALLESRPGDRSSYENDPFGRR</sequence>
<gene>
    <name evidence="1" type="ORF">BAY60_20025</name>
</gene>
<dbReference type="Proteomes" id="UP000249915">
    <property type="component" value="Unassembled WGS sequence"/>
</dbReference>
<dbReference type="RefSeq" id="WP_112282783.1">
    <property type="nucleotide sequence ID" value="NZ_MASW01000005.1"/>
</dbReference>
<protein>
    <submittedName>
        <fullName evidence="1">Uncharacterized protein</fullName>
    </submittedName>
</protein>
<keyword evidence="2" id="KW-1185">Reference proteome</keyword>
<accession>A0A2V4ARM7</accession>
<dbReference type="InterPro" id="IPR045713">
    <property type="entry name" value="DUF6069"/>
</dbReference>